<dbReference type="EMBL" id="KQ243042">
    <property type="protein sequence ID" value="KNC76578.1"/>
    <property type="molecule type" value="Genomic_DNA"/>
</dbReference>
<dbReference type="AlphaFoldDB" id="A0A0L0FKQ0"/>
<keyword evidence="3" id="KW-1185">Reference proteome</keyword>
<accession>A0A0L0FKQ0</accession>
<reference evidence="2 3" key="1">
    <citation type="submission" date="2011-02" db="EMBL/GenBank/DDBJ databases">
        <title>The Genome Sequence of Sphaeroforma arctica JP610.</title>
        <authorList>
            <consortium name="The Broad Institute Genome Sequencing Platform"/>
            <person name="Russ C."/>
            <person name="Cuomo C."/>
            <person name="Young S.K."/>
            <person name="Zeng Q."/>
            <person name="Gargeya S."/>
            <person name="Alvarado L."/>
            <person name="Berlin A."/>
            <person name="Chapman S.B."/>
            <person name="Chen Z."/>
            <person name="Freedman E."/>
            <person name="Gellesch M."/>
            <person name="Goldberg J."/>
            <person name="Griggs A."/>
            <person name="Gujja S."/>
            <person name="Heilman E."/>
            <person name="Heiman D."/>
            <person name="Howarth C."/>
            <person name="Mehta T."/>
            <person name="Neiman D."/>
            <person name="Pearson M."/>
            <person name="Roberts A."/>
            <person name="Saif S."/>
            <person name="Shea T."/>
            <person name="Shenoy N."/>
            <person name="Sisk P."/>
            <person name="Stolte C."/>
            <person name="Sykes S."/>
            <person name="White J."/>
            <person name="Yandava C."/>
            <person name="Burger G."/>
            <person name="Gray M.W."/>
            <person name="Holland P.W.H."/>
            <person name="King N."/>
            <person name="Lang F.B.F."/>
            <person name="Roger A.J."/>
            <person name="Ruiz-Trillo I."/>
            <person name="Haas B."/>
            <person name="Nusbaum C."/>
            <person name="Birren B."/>
        </authorList>
    </citation>
    <scope>NUCLEOTIDE SEQUENCE [LARGE SCALE GENOMIC DNA]</scope>
    <source>
        <strain evidence="2 3">JP610</strain>
    </source>
</reference>
<dbReference type="RefSeq" id="XP_014150480.1">
    <property type="nucleotide sequence ID" value="XM_014295005.1"/>
</dbReference>
<evidence type="ECO:0000313" key="2">
    <source>
        <dbReference type="EMBL" id="KNC76578.1"/>
    </source>
</evidence>
<feature type="compositionally biased region" description="Basic and acidic residues" evidence="1">
    <location>
        <begin position="105"/>
        <end position="123"/>
    </location>
</feature>
<feature type="non-terminal residue" evidence="2">
    <location>
        <position position="1"/>
    </location>
</feature>
<evidence type="ECO:0000313" key="3">
    <source>
        <dbReference type="Proteomes" id="UP000054560"/>
    </source>
</evidence>
<organism evidence="2 3">
    <name type="scientific">Sphaeroforma arctica JP610</name>
    <dbReference type="NCBI Taxonomy" id="667725"/>
    <lineage>
        <taxon>Eukaryota</taxon>
        <taxon>Ichthyosporea</taxon>
        <taxon>Ichthyophonida</taxon>
        <taxon>Sphaeroforma</taxon>
    </lineage>
</organism>
<dbReference type="GeneID" id="25911434"/>
<evidence type="ECO:0000256" key="1">
    <source>
        <dbReference type="SAM" id="MobiDB-lite"/>
    </source>
</evidence>
<proteinExistence type="predicted"/>
<protein>
    <submittedName>
        <fullName evidence="2">Uncharacterized protein</fullName>
    </submittedName>
</protein>
<gene>
    <name evidence="2" type="ORF">SARC_10930</name>
</gene>
<feature type="non-terminal residue" evidence="2">
    <location>
        <position position="169"/>
    </location>
</feature>
<dbReference type="Proteomes" id="UP000054560">
    <property type="component" value="Unassembled WGS sequence"/>
</dbReference>
<feature type="region of interest" description="Disordered" evidence="1">
    <location>
        <begin position="1"/>
        <end position="47"/>
    </location>
</feature>
<feature type="region of interest" description="Disordered" evidence="1">
    <location>
        <begin position="100"/>
        <end position="169"/>
    </location>
</feature>
<name>A0A0L0FKQ0_9EUKA</name>
<sequence length="169" mass="18239">FTTRHAQKSVTVLPTAHTPSPPNANQARTGRRGDKVQGSTRVHGGTRSCPLRVYQKSLMQYLPRDSASWLSFNSEIGTEIVRSAKCADVARECSDDEAKAVTADESAKHDIVVGKMGSERSEKSGQSQAEGAKSGLNAPQKNARLGQKALKKEHKTKPPPALIFNFATP</sequence>
<feature type="compositionally biased region" description="Polar residues" evidence="1">
    <location>
        <begin position="1"/>
        <end position="12"/>
    </location>
</feature>